<gene>
    <name evidence="14" type="ORF">GVO57_08100</name>
</gene>
<keyword evidence="4 10" id="KW-0812">Transmembrane</keyword>
<dbReference type="EMBL" id="CP047895">
    <property type="protein sequence ID" value="QHL91870.1"/>
    <property type="molecule type" value="Genomic_DNA"/>
</dbReference>
<sequence>MAAAEPDKSPDLAVATADRDIVVTANRAPRALSEVGESVTVIATDEIETRQSNAVVDLLRTVPGVTFARNGGIGTSTGVSIRGAEADQTVALIDGIRLNDPSSPGGGFNFGNLLTGNIARIEVVRGSQSVIWGSQAIGGVVNMITRAPTDTWEVNARAEGGWRDTYQAVANVSGRAGPVAASFGAGYFTTDGLSAFSEARGGTERDGYENIGANGKLLIDLAANIAIDLRGFYSRGETDIDGFPAPLFAFADTLEVAKTEEFVGYAGINATFLDGRFRNRLAFTYTDTDRDNIDRTAATPVNTFAGLGRNERIEYQGIFTASDRLEAVFGAETETSRFSTSSFGAAPSTARVGIDSVYAQLSGAPVRGLRLTGGVRHDDHDTFGGATTFAGSGVFTPNGGATTIRASYGEGFKAPTLFQLRSNFGNLALQPERSKSYDVGVVQRFLDGRLELGATYFRRDTQNQIDFVSCFQNSAAICTGRPSGTYDNIRRTRASGVEATVTMTPVDALTFRAQYSLIDTENRDTGLRLARRPEQTVSALIDYRWAFGLETGATIAHVGDSFDNAANTRRLDGHVLVDLRASYPVTETVELYGRVENLFDEVYETIFRYGTAGRAAYVGVRLRL</sequence>
<evidence type="ECO:0000256" key="9">
    <source>
        <dbReference type="ARBA" id="ARBA00023237"/>
    </source>
</evidence>
<evidence type="ECO:0000256" key="1">
    <source>
        <dbReference type="ARBA" id="ARBA00004571"/>
    </source>
</evidence>
<dbReference type="PROSITE" id="PS52016">
    <property type="entry name" value="TONB_DEPENDENT_REC_3"/>
    <property type="match status" value="1"/>
</dbReference>
<keyword evidence="7 11" id="KW-0798">TonB box</keyword>
<dbReference type="Gene3D" id="2.170.130.10">
    <property type="entry name" value="TonB-dependent receptor, plug domain"/>
    <property type="match status" value="1"/>
</dbReference>
<dbReference type="Pfam" id="PF00593">
    <property type="entry name" value="TonB_dep_Rec_b-barrel"/>
    <property type="match status" value="1"/>
</dbReference>
<evidence type="ECO:0000256" key="3">
    <source>
        <dbReference type="ARBA" id="ARBA00022452"/>
    </source>
</evidence>
<evidence type="ECO:0000256" key="8">
    <source>
        <dbReference type="ARBA" id="ARBA00023136"/>
    </source>
</evidence>
<keyword evidence="2 10" id="KW-0813">Transport</keyword>
<keyword evidence="8 10" id="KW-0472">Membrane</keyword>
<keyword evidence="15" id="KW-1185">Reference proteome</keyword>
<dbReference type="AlphaFoldDB" id="A0A7Z2NYR2"/>
<dbReference type="PANTHER" id="PTHR30069:SF53">
    <property type="entry name" value="COLICIN I RECEPTOR-RELATED"/>
    <property type="match status" value="1"/>
</dbReference>
<accession>A0A7Z2NYR2</accession>
<keyword evidence="3 10" id="KW-1134">Transmembrane beta strand</keyword>
<evidence type="ECO:0000256" key="11">
    <source>
        <dbReference type="RuleBase" id="RU003357"/>
    </source>
</evidence>
<evidence type="ECO:0000313" key="14">
    <source>
        <dbReference type="EMBL" id="QHL91870.1"/>
    </source>
</evidence>
<name>A0A7Z2NYR2_9SPHN</name>
<evidence type="ECO:0000259" key="12">
    <source>
        <dbReference type="Pfam" id="PF00593"/>
    </source>
</evidence>
<keyword evidence="5" id="KW-0732">Signal</keyword>
<keyword evidence="6" id="KW-0406">Ion transport</keyword>
<dbReference type="SUPFAM" id="SSF56935">
    <property type="entry name" value="Porins"/>
    <property type="match status" value="1"/>
</dbReference>
<keyword evidence="14" id="KW-0675">Receptor</keyword>
<evidence type="ECO:0000256" key="4">
    <source>
        <dbReference type="ARBA" id="ARBA00022692"/>
    </source>
</evidence>
<organism evidence="14 15">
    <name type="scientific">Sphingomonas changnyeongensis</name>
    <dbReference type="NCBI Taxonomy" id="2698679"/>
    <lineage>
        <taxon>Bacteria</taxon>
        <taxon>Pseudomonadati</taxon>
        <taxon>Pseudomonadota</taxon>
        <taxon>Alphaproteobacteria</taxon>
        <taxon>Sphingomonadales</taxon>
        <taxon>Sphingomonadaceae</taxon>
        <taxon>Sphingomonas</taxon>
    </lineage>
</organism>
<comment type="similarity">
    <text evidence="10 11">Belongs to the TonB-dependent receptor family.</text>
</comment>
<evidence type="ECO:0000256" key="2">
    <source>
        <dbReference type="ARBA" id="ARBA00022448"/>
    </source>
</evidence>
<dbReference type="PANTHER" id="PTHR30069">
    <property type="entry name" value="TONB-DEPENDENT OUTER MEMBRANE RECEPTOR"/>
    <property type="match status" value="1"/>
</dbReference>
<dbReference type="InterPro" id="IPR012910">
    <property type="entry name" value="Plug_dom"/>
</dbReference>
<reference evidence="14 15" key="1">
    <citation type="submission" date="2020-01" db="EMBL/GenBank/DDBJ databases">
        <title>Sphingomonas sp. C33 whole genome sequece.</title>
        <authorList>
            <person name="Park C."/>
        </authorList>
    </citation>
    <scope>NUCLEOTIDE SEQUENCE [LARGE SCALE GENOMIC DNA]</scope>
    <source>
        <strain evidence="14 15">C33</strain>
    </source>
</reference>
<keyword evidence="9 10" id="KW-0998">Cell outer membrane</keyword>
<comment type="subcellular location">
    <subcellularLocation>
        <location evidence="1 10">Cell outer membrane</location>
        <topology evidence="1 10">Multi-pass membrane protein</topology>
    </subcellularLocation>
</comment>
<evidence type="ECO:0000256" key="5">
    <source>
        <dbReference type="ARBA" id="ARBA00022729"/>
    </source>
</evidence>
<evidence type="ECO:0000256" key="10">
    <source>
        <dbReference type="PROSITE-ProRule" id="PRU01360"/>
    </source>
</evidence>
<dbReference type="GO" id="GO:0009279">
    <property type="term" value="C:cell outer membrane"/>
    <property type="evidence" value="ECO:0007669"/>
    <property type="project" value="UniProtKB-SubCell"/>
</dbReference>
<dbReference type="GO" id="GO:0015344">
    <property type="term" value="F:siderophore uptake transmembrane transporter activity"/>
    <property type="evidence" value="ECO:0007669"/>
    <property type="project" value="TreeGrafter"/>
</dbReference>
<dbReference type="KEGG" id="schy:GVO57_08100"/>
<dbReference type="InterPro" id="IPR039426">
    <property type="entry name" value="TonB-dep_rcpt-like"/>
</dbReference>
<evidence type="ECO:0000313" key="15">
    <source>
        <dbReference type="Proteomes" id="UP000464468"/>
    </source>
</evidence>
<feature type="domain" description="TonB-dependent receptor-like beta-barrel" evidence="12">
    <location>
        <begin position="176"/>
        <end position="598"/>
    </location>
</feature>
<dbReference type="InterPro" id="IPR000531">
    <property type="entry name" value="Beta-barrel_TonB"/>
</dbReference>
<protein>
    <submittedName>
        <fullName evidence="14">TonB-dependent receptor</fullName>
    </submittedName>
</protein>
<dbReference type="InterPro" id="IPR036942">
    <property type="entry name" value="Beta-barrel_TonB_sf"/>
</dbReference>
<evidence type="ECO:0000256" key="7">
    <source>
        <dbReference type="ARBA" id="ARBA00023077"/>
    </source>
</evidence>
<dbReference type="Pfam" id="PF07715">
    <property type="entry name" value="Plug"/>
    <property type="match status" value="1"/>
</dbReference>
<dbReference type="GO" id="GO:0044718">
    <property type="term" value="P:siderophore transmembrane transport"/>
    <property type="evidence" value="ECO:0007669"/>
    <property type="project" value="TreeGrafter"/>
</dbReference>
<dbReference type="InterPro" id="IPR037066">
    <property type="entry name" value="Plug_dom_sf"/>
</dbReference>
<feature type="domain" description="TonB-dependent receptor plug" evidence="13">
    <location>
        <begin position="33"/>
        <end position="140"/>
    </location>
</feature>
<proteinExistence type="inferred from homology"/>
<evidence type="ECO:0000259" key="13">
    <source>
        <dbReference type="Pfam" id="PF07715"/>
    </source>
</evidence>
<dbReference type="CDD" id="cd01347">
    <property type="entry name" value="ligand_gated_channel"/>
    <property type="match status" value="1"/>
</dbReference>
<dbReference type="Gene3D" id="2.40.170.20">
    <property type="entry name" value="TonB-dependent receptor, beta-barrel domain"/>
    <property type="match status" value="1"/>
</dbReference>
<dbReference type="Proteomes" id="UP000464468">
    <property type="component" value="Chromosome"/>
</dbReference>
<evidence type="ECO:0000256" key="6">
    <source>
        <dbReference type="ARBA" id="ARBA00023065"/>
    </source>
</evidence>